<dbReference type="InterPro" id="IPR005797">
    <property type="entry name" value="Cyt_b/b6_N"/>
</dbReference>
<evidence type="ECO:0000256" key="9">
    <source>
        <dbReference type="ARBA" id="ARBA00022723"/>
    </source>
</evidence>
<comment type="function">
    <text evidence="1 20">Component of the ubiquinol-cytochrome c reductase complex (complex III or cytochrome b-c1 complex) that is part of the mitochondrial respiratory chain. The b-c1 complex mediates electron transfer from ubiquinol to cytochrome c. Contributes to the generation of a proton gradient across the mitochondrial membrane that is then used for ATP synthesis.</text>
</comment>
<feature type="domain" description="Cytochrome b/b6 C-terminal region profile" evidence="22">
    <location>
        <begin position="211"/>
        <end position="377"/>
    </location>
</feature>
<feature type="binding site" description="axial binding residue" evidence="19">
    <location>
        <position position="183"/>
    </location>
    <ligand>
        <name>heme b</name>
        <dbReference type="ChEBI" id="CHEBI:60344"/>
        <label>b562</label>
    </ligand>
    <ligandPart>
        <name>Fe</name>
        <dbReference type="ChEBI" id="CHEBI:18248"/>
    </ligandPart>
</feature>
<evidence type="ECO:0000256" key="10">
    <source>
        <dbReference type="ARBA" id="ARBA00022792"/>
    </source>
</evidence>
<keyword evidence="5 20" id="KW-0813">Transport</keyword>
<evidence type="ECO:0000256" key="14">
    <source>
        <dbReference type="ARBA" id="ARBA00023075"/>
    </source>
</evidence>
<dbReference type="EMBL" id="KP091691">
    <property type="protein sequence ID" value="AIZ68295.1"/>
    <property type="molecule type" value="Genomic_DNA"/>
</dbReference>
<evidence type="ECO:0000256" key="11">
    <source>
        <dbReference type="ARBA" id="ARBA00022982"/>
    </source>
</evidence>
<evidence type="ECO:0000256" key="3">
    <source>
        <dbReference type="ARBA" id="ARBA00011649"/>
    </source>
</evidence>
<feature type="transmembrane region" description="Helical" evidence="20">
    <location>
        <begin position="31"/>
        <end position="57"/>
    </location>
</feature>
<dbReference type="PIRSF" id="PIRSF038885">
    <property type="entry name" value="COB"/>
    <property type="match status" value="1"/>
</dbReference>
<feature type="transmembrane region" description="Helical" evidence="20">
    <location>
        <begin position="346"/>
        <end position="364"/>
    </location>
</feature>
<feature type="binding site" description="axial binding residue" evidence="19">
    <location>
        <position position="84"/>
    </location>
    <ligand>
        <name>heme b</name>
        <dbReference type="ChEBI" id="CHEBI:60344"/>
        <label>b562</label>
    </ligand>
    <ligandPart>
        <name>Fe</name>
        <dbReference type="ChEBI" id="CHEBI:18248"/>
    </ligandPart>
</feature>
<keyword evidence="8 20" id="KW-0812">Transmembrane</keyword>
<feature type="transmembrane region" description="Helical" evidence="20">
    <location>
        <begin position="78"/>
        <end position="99"/>
    </location>
</feature>
<evidence type="ECO:0000256" key="5">
    <source>
        <dbReference type="ARBA" id="ARBA00022448"/>
    </source>
</evidence>
<evidence type="ECO:0000256" key="13">
    <source>
        <dbReference type="ARBA" id="ARBA00023004"/>
    </source>
</evidence>
<feature type="transmembrane region" description="Helical" evidence="20">
    <location>
        <begin position="320"/>
        <end position="340"/>
    </location>
</feature>
<dbReference type="CDD" id="cd00290">
    <property type="entry name" value="cytochrome_b_C"/>
    <property type="match status" value="1"/>
</dbReference>
<keyword evidence="16 20" id="KW-0472">Membrane</keyword>
<protein>
    <recommendedName>
        <fullName evidence="4 20">Cytochrome b</fullName>
    </recommendedName>
</protein>
<feature type="binding site" description="axial binding residue" evidence="19">
    <location>
        <position position="98"/>
    </location>
    <ligand>
        <name>heme b</name>
        <dbReference type="ChEBI" id="CHEBI:60344"/>
        <label>b566</label>
    </ligand>
    <ligandPart>
        <name>Fe</name>
        <dbReference type="ChEBI" id="CHEBI:18248"/>
    </ligandPart>
</feature>
<evidence type="ECO:0000256" key="6">
    <source>
        <dbReference type="ARBA" id="ARBA00022617"/>
    </source>
</evidence>
<dbReference type="GO" id="GO:0016491">
    <property type="term" value="F:oxidoreductase activity"/>
    <property type="evidence" value="ECO:0007669"/>
    <property type="project" value="UniProtKB-UniRule"/>
</dbReference>
<feature type="binding site" description="axial binding residue" evidence="19">
    <location>
        <position position="197"/>
    </location>
    <ligand>
        <name>heme b</name>
        <dbReference type="ChEBI" id="CHEBI:60344"/>
        <label>b566</label>
    </ligand>
    <ligandPart>
        <name>Fe</name>
        <dbReference type="ChEBI" id="CHEBI:18248"/>
    </ligandPart>
</feature>
<evidence type="ECO:0000256" key="16">
    <source>
        <dbReference type="ARBA" id="ARBA00023136"/>
    </source>
</evidence>
<sequence length="377" mass="42697">MNKPTRNSHPLFKIANHALVDLPTPSTISGWWNFGSLLGICLVTQIVTGLFLAMHYCPNIDAAFSSVSHICRDVNYGWLLRTLHANGASLFFVCIYLHTGRNMYYGSYNFMHTWSVGVAILFLTMATAFMGYVLPWGQMSFWGATVITNLLSAIPYVGKEVVQWVWGGFAVDNATLTRFFALHFLMPFVIAAMVLIHLLFLHQTGSNNPLGLNKNTDKIPFHPYFTVKDVFGFTLTLMLLTALTLKEPYILSDPDNFTPANPLVTPVHIQPEWYFLFAYAILRSIPNKLGGVIALAMSIAILFIMPTYKSKFRGTQFYPINQILFWTMTNTVILLTWIGARPVEDPYVLTGQILTTIYFAYYVMSPMTTKLWDKMTE</sequence>
<evidence type="ECO:0000256" key="4">
    <source>
        <dbReference type="ARBA" id="ARBA00013531"/>
    </source>
</evidence>
<dbReference type="GO" id="GO:0046872">
    <property type="term" value="F:metal ion binding"/>
    <property type="evidence" value="ECO:0007669"/>
    <property type="project" value="UniProtKB-UniRule"/>
</dbReference>
<dbReference type="AlphaFoldDB" id="A0A0U1XUL7"/>
<evidence type="ECO:0000256" key="18">
    <source>
        <dbReference type="PIRSR" id="PIRSR038885-1"/>
    </source>
</evidence>
<comment type="subcellular location">
    <subcellularLocation>
        <location evidence="2">Mitochondrion inner membrane</location>
        <topology evidence="2">Multi-pass membrane protein</topology>
    </subcellularLocation>
</comment>
<evidence type="ECO:0000256" key="7">
    <source>
        <dbReference type="ARBA" id="ARBA00022660"/>
    </source>
</evidence>
<gene>
    <name evidence="23" type="primary">cob</name>
</gene>
<dbReference type="SUPFAM" id="SSF81648">
    <property type="entry name" value="a domain/subunit of cytochrome bc1 complex (Ubiquinol-cytochrome c reductase)"/>
    <property type="match status" value="1"/>
</dbReference>
<evidence type="ECO:0000259" key="22">
    <source>
        <dbReference type="PROSITE" id="PS51003"/>
    </source>
</evidence>
<dbReference type="PANTHER" id="PTHR19271">
    <property type="entry name" value="CYTOCHROME B"/>
    <property type="match status" value="1"/>
</dbReference>
<keyword evidence="11 20" id="KW-0249">Electron transport</keyword>
<keyword evidence="6 19" id="KW-0349">Heme</keyword>
<evidence type="ECO:0000256" key="8">
    <source>
        <dbReference type="ARBA" id="ARBA00022692"/>
    </source>
</evidence>
<keyword evidence="14" id="KW-0830">Ubiquinone</keyword>
<dbReference type="GO" id="GO:0005743">
    <property type="term" value="C:mitochondrial inner membrane"/>
    <property type="evidence" value="ECO:0007669"/>
    <property type="project" value="UniProtKB-SubCell"/>
</dbReference>
<dbReference type="CDD" id="cd00284">
    <property type="entry name" value="Cytochrome_b_N"/>
    <property type="match status" value="1"/>
</dbReference>
<name>A0A0U1XUL7_9NEOP</name>
<keyword evidence="7 20" id="KW-0679">Respiratory chain</keyword>
<evidence type="ECO:0000256" key="15">
    <source>
        <dbReference type="ARBA" id="ARBA00023128"/>
    </source>
</evidence>
<evidence type="ECO:0000256" key="2">
    <source>
        <dbReference type="ARBA" id="ARBA00004448"/>
    </source>
</evidence>
<dbReference type="GO" id="GO:0008121">
    <property type="term" value="F:quinol-cytochrome-c reductase activity"/>
    <property type="evidence" value="ECO:0007669"/>
    <property type="project" value="InterPro"/>
</dbReference>
<keyword evidence="10" id="KW-0999">Mitochondrion inner membrane</keyword>
<dbReference type="GO" id="GO:0006122">
    <property type="term" value="P:mitochondrial electron transport, ubiquinol to cytochrome c"/>
    <property type="evidence" value="ECO:0007669"/>
    <property type="project" value="TreeGrafter"/>
</dbReference>
<dbReference type="InterPro" id="IPR036150">
    <property type="entry name" value="Cyt_b/b6_C_sf"/>
</dbReference>
<accession>A0A0U1XUL7</accession>
<feature type="binding site" evidence="18">
    <location>
        <position position="202"/>
    </location>
    <ligand>
        <name>a ubiquinone</name>
        <dbReference type="ChEBI" id="CHEBI:16389"/>
    </ligand>
</feature>
<feature type="transmembrane region" description="Helical" evidence="20">
    <location>
        <begin position="111"/>
        <end position="134"/>
    </location>
</feature>
<feature type="transmembrane region" description="Helical" evidence="20">
    <location>
        <begin position="221"/>
        <end position="245"/>
    </location>
</feature>
<dbReference type="Gene3D" id="1.20.810.10">
    <property type="entry name" value="Cytochrome Bc1 Complex, Chain C"/>
    <property type="match status" value="1"/>
</dbReference>
<evidence type="ECO:0000256" key="20">
    <source>
        <dbReference type="RuleBase" id="RU362117"/>
    </source>
</evidence>
<dbReference type="InterPro" id="IPR027387">
    <property type="entry name" value="Cytb/b6-like_sf"/>
</dbReference>
<organism evidence="23">
    <name type="scientific">Nasutitermes corniger</name>
    <dbReference type="NCBI Taxonomy" id="52233"/>
    <lineage>
        <taxon>Eukaryota</taxon>
        <taxon>Metazoa</taxon>
        <taxon>Ecdysozoa</taxon>
        <taxon>Arthropoda</taxon>
        <taxon>Hexapoda</taxon>
        <taxon>Insecta</taxon>
        <taxon>Pterygota</taxon>
        <taxon>Neoptera</taxon>
        <taxon>Polyneoptera</taxon>
        <taxon>Dictyoptera</taxon>
        <taxon>Blattodea</taxon>
        <taxon>Blattoidea</taxon>
        <taxon>Termitoidae</taxon>
        <taxon>Termitidae</taxon>
        <taxon>Nasutitermitinae</taxon>
        <taxon>Nasutitermes</taxon>
    </lineage>
</organism>
<dbReference type="InterPro" id="IPR016174">
    <property type="entry name" value="Di-haem_cyt_TM"/>
</dbReference>
<evidence type="ECO:0000313" key="23">
    <source>
        <dbReference type="EMBL" id="AIZ68295.1"/>
    </source>
</evidence>
<evidence type="ECO:0000256" key="17">
    <source>
        <dbReference type="ARBA" id="ARBA00061233"/>
    </source>
</evidence>
<proteinExistence type="inferred from homology"/>
<keyword evidence="15 20" id="KW-0496">Mitochondrion</keyword>
<dbReference type="GO" id="GO:0045275">
    <property type="term" value="C:respiratory chain complex III"/>
    <property type="evidence" value="ECO:0007669"/>
    <property type="project" value="InterPro"/>
</dbReference>
<feature type="transmembrane region" description="Helical" evidence="20">
    <location>
        <begin position="178"/>
        <end position="200"/>
    </location>
</feature>
<keyword evidence="13 19" id="KW-0408">Iron</keyword>
<evidence type="ECO:0000259" key="21">
    <source>
        <dbReference type="PROSITE" id="PS51002"/>
    </source>
</evidence>
<dbReference type="FunFam" id="1.20.810.10:FF:000002">
    <property type="entry name" value="Cytochrome b"/>
    <property type="match status" value="1"/>
</dbReference>
<comment type="cofactor">
    <cofactor evidence="19">
        <name>heme</name>
        <dbReference type="ChEBI" id="CHEBI:30413"/>
    </cofactor>
    <text evidence="19">Binds 2 heme groups non-covalently.</text>
</comment>
<dbReference type="InterPro" id="IPR030689">
    <property type="entry name" value="Cytochrome_b"/>
</dbReference>
<comment type="similarity">
    <text evidence="17 20">Belongs to the cytochrome b family.</text>
</comment>
<dbReference type="PANTHER" id="PTHR19271:SF16">
    <property type="entry name" value="CYTOCHROME B"/>
    <property type="match status" value="1"/>
</dbReference>
<dbReference type="PROSITE" id="PS51003">
    <property type="entry name" value="CYTB_CTER"/>
    <property type="match status" value="1"/>
</dbReference>
<dbReference type="Pfam" id="PF00032">
    <property type="entry name" value="Cytochrom_B_C"/>
    <property type="match status" value="1"/>
</dbReference>
<evidence type="ECO:0000256" key="12">
    <source>
        <dbReference type="ARBA" id="ARBA00022989"/>
    </source>
</evidence>
<feature type="transmembrane region" description="Helical" evidence="20">
    <location>
        <begin position="289"/>
        <end position="308"/>
    </location>
</feature>
<evidence type="ECO:0000256" key="1">
    <source>
        <dbReference type="ARBA" id="ARBA00002566"/>
    </source>
</evidence>
<keyword evidence="9 19" id="KW-0479">Metal-binding</keyword>
<reference evidence="23" key="1">
    <citation type="journal article" date="2014" name="Mitochondrial DNA">
        <title>The complete mitogenomes of six higher termite species reconstructed from metagenomic datasets (Cornitermes sp., Cubitermes ugandensis, Microcerotermes parvus, Nasutitermes corniger, Neocapritermes taracua, and Termes hospes).</title>
        <authorList>
            <person name="Dietrich C."/>
            <person name="Brune A."/>
        </authorList>
    </citation>
    <scope>NUCLEOTIDE SEQUENCE</scope>
</reference>
<keyword evidence="12 20" id="KW-1133">Transmembrane helix</keyword>
<dbReference type="Pfam" id="PF00033">
    <property type="entry name" value="Cytochrome_B"/>
    <property type="match status" value="1"/>
</dbReference>
<comment type="subunit">
    <text evidence="3">The main subunits of complex b-c1 are: cytochrome b, cytochrome c1 and the Rieske protein.</text>
</comment>
<evidence type="ECO:0000256" key="19">
    <source>
        <dbReference type="PIRSR" id="PIRSR038885-2"/>
    </source>
</evidence>
<comment type="cofactor">
    <cofactor evidence="20">
        <name>heme b</name>
        <dbReference type="ChEBI" id="CHEBI:60344"/>
    </cofactor>
    <text evidence="20">Binds 2 heme groups non-covalently.</text>
</comment>
<dbReference type="InterPro" id="IPR048260">
    <property type="entry name" value="Cytochrome_b_C_euk/bac"/>
</dbReference>
<feature type="domain" description="Cytochrome b/b6 N-terminal region profile" evidence="21">
    <location>
        <begin position="1"/>
        <end position="210"/>
    </location>
</feature>
<dbReference type="InterPro" id="IPR005798">
    <property type="entry name" value="Cyt_b/b6_C"/>
</dbReference>
<geneLocation type="mitochondrion" evidence="23"/>
<dbReference type="SUPFAM" id="SSF81342">
    <property type="entry name" value="Transmembrane di-heme cytochromes"/>
    <property type="match status" value="1"/>
</dbReference>
<dbReference type="PROSITE" id="PS51002">
    <property type="entry name" value="CYTB_NTER"/>
    <property type="match status" value="1"/>
</dbReference>
<dbReference type="InterPro" id="IPR048259">
    <property type="entry name" value="Cytochrome_b_N_euk/bac"/>
</dbReference>